<name>A0A5J9SEY7_9POAL</name>
<organism evidence="1 2">
    <name type="scientific">Eragrostis curvula</name>
    <name type="common">weeping love grass</name>
    <dbReference type="NCBI Taxonomy" id="38414"/>
    <lineage>
        <taxon>Eukaryota</taxon>
        <taxon>Viridiplantae</taxon>
        <taxon>Streptophyta</taxon>
        <taxon>Embryophyta</taxon>
        <taxon>Tracheophyta</taxon>
        <taxon>Spermatophyta</taxon>
        <taxon>Magnoliopsida</taxon>
        <taxon>Liliopsida</taxon>
        <taxon>Poales</taxon>
        <taxon>Poaceae</taxon>
        <taxon>PACMAD clade</taxon>
        <taxon>Chloridoideae</taxon>
        <taxon>Eragrostideae</taxon>
        <taxon>Eragrostidinae</taxon>
        <taxon>Eragrostis</taxon>
    </lineage>
</organism>
<evidence type="ECO:0008006" key="3">
    <source>
        <dbReference type="Google" id="ProtNLM"/>
    </source>
</evidence>
<proteinExistence type="predicted"/>
<dbReference type="OrthoDB" id="1900198at2759"/>
<accession>A0A5J9SEY7</accession>
<dbReference type="Proteomes" id="UP000324897">
    <property type="component" value="Unassembled WGS sequence"/>
</dbReference>
<sequence length="228" mass="25938">MIWLYLPLDYPRSDTPTIAQSGEHHESAGTAVSNSAHKRTIFTPLNLGPPSCKCRYCGSFFWPPPEPLYSLLIGANPSLSNHFFENIRYYNSMFAFISMGVKVMDSINDGRGPHIFKISGQLCHRIGSLLPQAAKRPEYAQLYIFDTQNEIRYRMQVATYENSTFQPNQEIVSGLIEMLNEHNPIVKLFRMARDRLSSNTDDRYCIRIFGTPDKHGDIFSAPVASEVH</sequence>
<dbReference type="EMBL" id="RWGY01001010">
    <property type="protein sequence ID" value="TVT97398.1"/>
    <property type="molecule type" value="Genomic_DNA"/>
</dbReference>
<reference evidence="1 2" key="1">
    <citation type="journal article" date="2019" name="Sci. Rep.">
        <title>A high-quality genome of Eragrostis curvula grass provides insights into Poaceae evolution and supports new strategies to enhance forage quality.</title>
        <authorList>
            <person name="Carballo J."/>
            <person name="Santos B.A.C.M."/>
            <person name="Zappacosta D."/>
            <person name="Garbus I."/>
            <person name="Selva J.P."/>
            <person name="Gallo C.A."/>
            <person name="Diaz A."/>
            <person name="Albertini E."/>
            <person name="Caccamo M."/>
            <person name="Echenique V."/>
        </authorList>
    </citation>
    <scope>NUCLEOTIDE SEQUENCE [LARGE SCALE GENOMIC DNA]</scope>
    <source>
        <strain evidence="2">cv. Victoria</strain>
        <tissue evidence="1">Leaf</tissue>
    </source>
</reference>
<dbReference type="AlphaFoldDB" id="A0A5J9SEY7"/>
<evidence type="ECO:0000313" key="2">
    <source>
        <dbReference type="Proteomes" id="UP000324897"/>
    </source>
</evidence>
<keyword evidence="2" id="KW-1185">Reference proteome</keyword>
<dbReference type="PANTHER" id="PTHR45786:SF76">
    <property type="entry name" value="OS08G0300100 PROTEIN"/>
    <property type="match status" value="1"/>
</dbReference>
<evidence type="ECO:0000313" key="1">
    <source>
        <dbReference type="EMBL" id="TVT97398.1"/>
    </source>
</evidence>
<protein>
    <recommendedName>
        <fullName evidence="3">Helitron helicase-like domain-containing protein</fullName>
    </recommendedName>
</protein>
<feature type="non-terminal residue" evidence="1">
    <location>
        <position position="1"/>
    </location>
</feature>
<gene>
    <name evidence="1" type="ORF">EJB05_57351</name>
</gene>
<dbReference type="Gramene" id="TVT97398">
    <property type="protein sequence ID" value="TVT97398"/>
    <property type="gene ID" value="EJB05_57351"/>
</dbReference>
<dbReference type="PANTHER" id="PTHR45786">
    <property type="entry name" value="DNA BINDING PROTEIN-LIKE"/>
    <property type="match status" value="1"/>
</dbReference>
<comment type="caution">
    <text evidence="1">The sequence shown here is derived from an EMBL/GenBank/DDBJ whole genome shotgun (WGS) entry which is preliminary data.</text>
</comment>